<evidence type="ECO:0000256" key="2">
    <source>
        <dbReference type="ARBA" id="ARBA00004147"/>
    </source>
</evidence>
<evidence type="ECO:0000256" key="17">
    <source>
        <dbReference type="ARBA" id="ARBA00030754"/>
    </source>
</evidence>
<dbReference type="GO" id="GO:0006260">
    <property type="term" value="P:DNA replication"/>
    <property type="evidence" value="ECO:0007669"/>
    <property type="project" value="UniProtKB-KW"/>
</dbReference>
<dbReference type="InterPro" id="IPR027417">
    <property type="entry name" value="P-loop_NTPase"/>
</dbReference>
<evidence type="ECO:0000256" key="15">
    <source>
        <dbReference type="ARBA" id="ARBA00023125"/>
    </source>
</evidence>
<keyword evidence="16" id="KW-0511">Multifunctional enzyme</keyword>
<evidence type="ECO:0000256" key="5">
    <source>
        <dbReference type="ARBA" id="ARBA00022562"/>
    </source>
</evidence>
<dbReference type="GO" id="GO:0042025">
    <property type="term" value="C:host cell nucleus"/>
    <property type="evidence" value="ECO:0007669"/>
    <property type="project" value="UniProtKB-SubCell"/>
</dbReference>
<dbReference type="GO" id="GO:0016787">
    <property type="term" value="F:hydrolase activity"/>
    <property type="evidence" value="ECO:0007669"/>
    <property type="project" value="UniProtKB-KW"/>
</dbReference>
<name>A0A8A4XC47_9VIRU</name>
<dbReference type="Gene3D" id="3.40.1310.20">
    <property type="match status" value="1"/>
</dbReference>
<keyword evidence="6" id="KW-0808">Transferase</keyword>
<dbReference type="GO" id="GO:0000166">
    <property type="term" value="F:nucleotide binding"/>
    <property type="evidence" value="ECO:0007669"/>
    <property type="project" value="UniProtKB-KW"/>
</dbReference>
<dbReference type="InterPro" id="IPR049912">
    <property type="entry name" value="CRESS_DNA_REP"/>
</dbReference>
<dbReference type="GO" id="GO:0016779">
    <property type="term" value="F:nucleotidyltransferase activity"/>
    <property type="evidence" value="ECO:0007669"/>
    <property type="project" value="UniProtKB-KW"/>
</dbReference>
<evidence type="ECO:0000256" key="16">
    <source>
        <dbReference type="ARBA" id="ARBA00023268"/>
    </source>
</evidence>
<evidence type="ECO:0000256" key="11">
    <source>
        <dbReference type="ARBA" id="ARBA00022741"/>
    </source>
</evidence>
<evidence type="ECO:0000256" key="6">
    <source>
        <dbReference type="ARBA" id="ARBA00022679"/>
    </source>
</evidence>
<dbReference type="Pfam" id="PF02407">
    <property type="entry name" value="Viral_Rep"/>
    <property type="match status" value="1"/>
</dbReference>
<keyword evidence="14" id="KW-0190">Covalent protein-DNA linkage</keyword>
<proteinExistence type="inferred from homology"/>
<dbReference type="PROSITE" id="PS52020">
    <property type="entry name" value="CRESS_DNA_REP"/>
    <property type="match status" value="1"/>
</dbReference>
<dbReference type="GO" id="GO:0003724">
    <property type="term" value="F:RNA helicase activity"/>
    <property type="evidence" value="ECO:0007669"/>
    <property type="project" value="InterPro"/>
</dbReference>
<evidence type="ECO:0000256" key="3">
    <source>
        <dbReference type="ARBA" id="ARBA00008545"/>
    </source>
</evidence>
<keyword evidence="10" id="KW-0479">Metal-binding</keyword>
<dbReference type="GO" id="GO:0003723">
    <property type="term" value="F:RNA binding"/>
    <property type="evidence" value="ECO:0007669"/>
    <property type="project" value="InterPro"/>
</dbReference>
<evidence type="ECO:0000256" key="7">
    <source>
        <dbReference type="ARBA" id="ARBA00022695"/>
    </source>
</evidence>
<dbReference type="GO" id="GO:0004519">
    <property type="term" value="F:endonuclease activity"/>
    <property type="evidence" value="ECO:0007669"/>
    <property type="project" value="UniProtKB-KW"/>
</dbReference>
<keyword evidence="11" id="KW-0547">Nucleotide-binding</keyword>
<evidence type="ECO:0000256" key="18">
    <source>
        <dbReference type="ARBA" id="ARBA00032243"/>
    </source>
</evidence>
<comment type="cofactor">
    <cofactor evidence="1">
        <name>Mn(2+)</name>
        <dbReference type="ChEBI" id="CHEBI:29035"/>
    </cofactor>
</comment>
<evidence type="ECO:0000256" key="14">
    <source>
        <dbReference type="ARBA" id="ARBA00023124"/>
    </source>
</evidence>
<keyword evidence="15" id="KW-0238">DNA-binding</keyword>
<evidence type="ECO:0000256" key="4">
    <source>
        <dbReference type="ARBA" id="ARBA00014531"/>
    </source>
</evidence>
<keyword evidence="13" id="KW-0378">Hydrolase</keyword>
<comment type="subcellular location">
    <subcellularLocation>
        <location evidence="2">Host nucleus</location>
    </subcellularLocation>
</comment>
<keyword evidence="9" id="KW-0540">Nuclease</keyword>
<evidence type="ECO:0000256" key="10">
    <source>
        <dbReference type="ARBA" id="ARBA00022723"/>
    </source>
</evidence>
<organism evidence="21">
    <name type="scientific">Ciconia boyciana CRESS-DNA-virus sp</name>
    <dbReference type="NCBI Taxonomy" id="2815024"/>
    <lineage>
        <taxon>Viruses</taxon>
        <taxon>Monodnaviria</taxon>
        <taxon>Shotokuvirae</taxon>
        <taxon>Cressdnaviricota</taxon>
    </lineage>
</organism>
<reference evidence="21" key="1">
    <citation type="submission" date="2020-10" db="EMBL/GenBank/DDBJ databases">
        <title>CRESS DNA virus dark matter in the feces of wild birds.</title>
        <authorList>
            <person name="Yang S."/>
            <person name="Zhang W."/>
        </authorList>
    </citation>
    <scope>NUCLEOTIDE SEQUENCE</scope>
    <source>
        <strain evidence="21">Whs72cir9</strain>
    </source>
</reference>
<keyword evidence="7" id="KW-0548">Nucleotidyltransferase</keyword>
<dbReference type="InterPro" id="IPR000605">
    <property type="entry name" value="Helicase_SF3_ssDNA/RNA_vir"/>
</dbReference>
<evidence type="ECO:0000256" key="19">
    <source>
        <dbReference type="ARBA" id="ARBA00049360"/>
    </source>
</evidence>
<dbReference type="GO" id="GO:0003677">
    <property type="term" value="F:DNA binding"/>
    <property type="evidence" value="ECO:0007669"/>
    <property type="project" value="UniProtKB-KW"/>
</dbReference>
<accession>A0A8A4XC47</accession>
<keyword evidence="5" id="KW-1048">Host nucleus</keyword>
<evidence type="ECO:0000259" key="20">
    <source>
        <dbReference type="PROSITE" id="PS52020"/>
    </source>
</evidence>
<dbReference type="EMBL" id="MW182740">
    <property type="protein sequence ID" value="QTE03334.1"/>
    <property type="molecule type" value="Genomic_DNA"/>
</dbReference>
<feature type="domain" description="CRESS-DNA virus Rep endonuclease" evidence="20">
    <location>
        <begin position="3"/>
        <end position="104"/>
    </location>
</feature>
<dbReference type="Gene3D" id="3.40.50.300">
    <property type="entry name" value="P-loop containing nucleotide triphosphate hydrolases"/>
    <property type="match status" value="1"/>
</dbReference>
<evidence type="ECO:0000256" key="12">
    <source>
        <dbReference type="ARBA" id="ARBA00022759"/>
    </source>
</evidence>
<dbReference type="Pfam" id="PF00910">
    <property type="entry name" value="RNA_helicase"/>
    <property type="match status" value="1"/>
</dbReference>
<comment type="similarity">
    <text evidence="3">Belongs to the nanoviruses/circoviruses replication-associated protein family.</text>
</comment>
<dbReference type="GO" id="GO:0046872">
    <property type="term" value="F:metal ion binding"/>
    <property type="evidence" value="ECO:0007669"/>
    <property type="project" value="UniProtKB-KW"/>
</dbReference>
<evidence type="ECO:0000313" key="21">
    <source>
        <dbReference type="EMBL" id="QTE03334.1"/>
    </source>
</evidence>
<evidence type="ECO:0000256" key="9">
    <source>
        <dbReference type="ARBA" id="ARBA00022722"/>
    </source>
</evidence>
<evidence type="ECO:0000256" key="1">
    <source>
        <dbReference type="ARBA" id="ARBA00001936"/>
    </source>
</evidence>
<keyword evidence="12" id="KW-0255">Endonuclease</keyword>
<evidence type="ECO:0000256" key="13">
    <source>
        <dbReference type="ARBA" id="ARBA00022801"/>
    </source>
</evidence>
<protein>
    <recommendedName>
        <fullName evidence="4">Replication-associated protein</fullName>
    </recommendedName>
    <alternativeName>
        <fullName evidence="17">ATP-dependent helicase Rep</fullName>
    </alternativeName>
    <alternativeName>
        <fullName evidence="18">RepP</fullName>
    </alternativeName>
</protein>
<evidence type="ECO:0000256" key="8">
    <source>
        <dbReference type="ARBA" id="ARBA00022705"/>
    </source>
</evidence>
<dbReference type="SUPFAM" id="SSF52540">
    <property type="entry name" value="P-loop containing nucleoside triphosphate hydrolases"/>
    <property type="match status" value="1"/>
</dbReference>
<keyword evidence="8" id="KW-0235">DNA replication</keyword>
<comment type="catalytic activity">
    <reaction evidence="19">
        <text>ATP + H2O = ADP + phosphate + H(+)</text>
        <dbReference type="Rhea" id="RHEA:13065"/>
        <dbReference type="ChEBI" id="CHEBI:15377"/>
        <dbReference type="ChEBI" id="CHEBI:15378"/>
        <dbReference type="ChEBI" id="CHEBI:30616"/>
        <dbReference type="ChEBI" id="CHEBI:43474"/>
        <dbReference type="ChEBI" id="CHEBI:456216"/>
    </reaction>
</comment>
<sequence>MSGKRSASWVFTCFEKNWDWESVDLEKVKYGVWQLEKCPETGRKHWQGFVSFRGARTRGSVQKVLGIGKSYCSIANGTAVENRKYCTKKKCRVKGTEPVEVGDIESCGQGARTDLKEVCEVVKELGLDMAIKMYPEMYVKYGKGLEKLADHYEEGRRVKPKVTYIFGDSDSGKSHYACEKIAKGEYYSKDPKKCWWDGWKGEDIIVIDDMDGWIVDRNYTLRLLDKYQMMVEVKGGMKKFNAKQIVITSNRSPRYIGSSLGFGSKAFLRRLDKVIYMKERKVDRVWTNKKIEEGEHEVGGNIVAHFLDTGTTEDWEHNDADIDEEK</sequence>